<feature type="compositionally biased region" description="Basic and acidic residues" evidence="1">
    <location>
        <begin position="149"/>
        <end position="166"/>
    </location>
</feature>
<keyword evidence="4" id="KW-1185">Reference proteome</keyword>
<evidence type="ECO:0000256" key="1">
    <source>
        <dbReference type="SAM" id="MobiDB-lite"/>
    </source>
</evidence>
<keyword evidence="2" id="KW-0472">Membrane</keyword>
<dbReference type="Proteomes" id="UP000756921">
    <property type="component" value="Unassembled WGS sequence"/>
</dbReference>
<feature type="region of interest" description="Disordered" evidence="1">
    <location>
        <begin position="149"/>
        <end position="173"/>
    </location>
</feature>
<dbReference type="InterPro" id="IPR021514">
    <property type="entry name" value="DUF3176"/>
</dbReference>
<protein>
    <submittedName>
        <fullName evidence="3">Uncharacterized protein</fullName>
    </submittedName>
</protein>
<feature type="transmembrane region" description="Helical" evidence="2">
    <location>
        <begin position="298"/>
        <end position="316"/>
    </location>
</feature>
<gene>
    <name evidence="3" type="ORF">PMIN01_01123</name>
</gene>
<evidence type="ECO:0000313" key="4">
    <source>
        <dbReference type="Proteomes" id="UP000756921"/>
    </source>
</evidence>
<feature type="transmembrane region" description="Helical" evidence="2">
    <location>
        <begin position="709"/>
        <end position="729"/>
    </location>
</feature>
<keyword evidence="2" id="KW-1133">Transmembrane helix</keyword>
<comment type="caution">
    <text evidence="3">The sequence shown here is derived from an EMBL/GenBank/DDBJ whole genome shotgun (WGS) entry which is preliminary data.</text>
</comment>
<proteinExistence type="predicted"/>
<dbReference type="PANTHER" id="PTHR35394">
    <property type="entry name" value="DUF3176 DOMAIN-CONTAINING PROTEIN"/>
    <property type="match status" value="1"/>
</dbReference>
<dbReference type="AlphaFoldDB" id="A0A9P6GU30"/>
<keyword evidence="2" id="KW-0812">Transmembrane</keyword>
<organism evidence="3 4">
    <name type="scientific">Paraphaeosphaeria minitans</name>
    <dbReference type="NCBI Taxonomy" id="565426"/>
    <lineage>
        <taxon>Eukaryota</taxon>
        <taxon>Fungi</taxon>
        <taxon>Dikarya</taxon>
        <taxon>Ascomycota</taxon>
        <taxon>Pezizomycotina</taxon>
        <taxon>Dothideomycetes</taxon>
        <taxon>Pleosporomycetidae</taxon>
        <taxon>Pleosporales</taxon>
        <taxon>Massarineae</taxon>
        <taxon>Didymosphaeriaceae</taxon>
        <taxon>Paraphaeosphaeria</taxon>
    </lineage>
</organism>
<feature type="transmembrane region" description="Helical" evidence="2">
    <location>
        <begin position="192"/>
        <end position="214"/>
    </location>
</feature>
<accession>A0A9P6GU30</accession>
<evidence type="ECO:0000256" key="2">
    <source>
        <dbReference type="SAM" id="Phobius"/>
    </source>
</evidence>
<dbReference type="OrthoDB" id="5242705at2759"/>
<evidence type="ECO:0000313" key="3">
    <source>
        <dbReference type="EMBL" id="KAF9741584.1"/>
    </source>
</evidence>
<sequence>MPDSSFQLDNGNEHDDVCRSCGLNPRDHPIHCIRIASPAPPSYRSVALPSTTSGNLEVPPRRWPQIQPPLPALRFDVSSDAERRPRMRIRRSDFSPLSPATTVNDVDFGRTIYTSGCSIPNTPVDDDDYNDSTKKKYLELGTAEVRDTNPKQVSQHEKLARAERGKATQKALSPKPAKCMKRKAWRSDAMRLWRFEMMCWLLGASCMCAIVAVLCVYQDQKLPKHWAMNITLNAYISILSRAASAALMLPISEGIGQLKWSWFQGQSKKMSDFEMFDNASRGPWGSLILLFRTRGRTLAALGAVVTVFTMAMDPFFQQVVRYPQRTVLEAQNSSIAVAFRIEESQYARANQGGQLMTPNTDMSAIIENHFRDISTPPIQVRNGTRAEIPLSCPTSNCAWESYETLGVCSECVDIVDMLEFDCLENTKLDWVQDSTAYIPWQNGTMCGWFFNATGVNTTMMIGYRVESLTNLTSSEILVTKAMPLISNMNRRPSWGGSINFKHVRNPIANFVVVSPYNTTDDESILESIFQHKKPQAHECMLAWCVKTIESSYHESAYTETIKSQFINTTAGPFPFTFIDADTTDPKDTWKMQYLQDITVDPHARDGQGNTSSFGLSNDTAANVVTIFDDYLPSFFTRPNNASKTWMKYKTWMEDPPFWENPTNVWLPPDNITHHVENLATAMTNQMRNWGNTTAWGKSFSEETFIEVRWVWLILPITVLVLTLLFLLGTMRRTYIESDRVGVWKNSAIVTLLYGLPDELQWKLTDLQHYKKPQSRAKELNVRLLPTRKWRMSGYLLSPTTEKPKSRPDWV</sequence>
<dbReference type="EMBL" id="WJXW01000001">
    <property type="protein sequence ID" value="KAF9741584.1"/>
    <property type="molecule type" value="Genomic_DNA"/>
</dbReference>
<name>A0A9P6GU30_9PLEO</name>
<reference evidence="3" key="1">
    <citation type="journal article" date="2020" name="Mol. Plant Microbe Interact.">
        <title>Genome Sequence of the Biocontrol Agent Coniothyrium minitans strain Conio (IMI 134523).</title>
        <authorList>
            <person name="Patel D."/>
            <person name="Shittu T.A."/>
            <person name="Baroncelli R."/>
            <person name="Muthumeenakshi S."/>
            <person name="Osborne T.H."/>
            <person name="Janganan T.K."/>
            <person name="Sreenivasaprasad S."/>
        </authorList>
    </citation>
    <scope>NUCLEOTIDE SEQUENCE</scope>
    <source>
        <strain evidence="3">Conio</strain>
    </source>
</reference>
<dbReference type="PANTHER" id="PTHR35394:SF5">
    <property type="entry name" value="DUF3176 DOMAIN-CONTAINING PROTEIN"/>
    <property type="match status" value="1"/>
</dbReference>
<dbReference type="Pfam" id="PF11374">
    <property type="entry name" value="DUF3176"/>
    <property type="match status" value="1"/>
</dbReference>